<evidence type="ECO:0000256" key="1">
    <source>
        <dbReference type="SAM" id="MobiDB-lite"/>
    </source>
</evidence>
<feature type="non-terminal residue" evidence="2">
    <location>
        <position position="166"/>
    </location>
</feature>
<keyword evidence="3" id="KW-1185">Reference proteome</keyword>
<feature type="region of interest" description="Disordered" evidence="1">
    <location>
        <begin position="1"/>
        <end position="25"/>
    </location>
</feature>
<gene>
    <name evidence="2" type="ORF">IPOD504_LOCUS3122</name>
</gene>
<organism evidence="2 3">
    <name type="scientific">Iphiclides podalirius</name>
    <name type="common">scarce swallowtail</name>
    <dbReference type="NCBI Taxonomy" id="110791"/>
    <lineage>
        <taxon>Eukaryota</taxon>
        <taxon>Metazoa</taxon>
        <taxon>Ecdysozoa</taxon>
        <taxon>Arthropoda</taxon>
        <taxon>Hexapoda</taxon>
        <taxon>Insecta</taxon>
        <taxon>Pterygota</taxon>
        <taxon>Neoptera</taxon>
        <taxon>Endopterygota</taxon>
        <taxon>Lepidoptera</taxon>
        <taxon>Glossata</taxon>
        <taxon>Ditrysia</taxon>
        <taxon>Papilionoidea</taxon>
        <taxon>Papilionidae</taxon>
        <taxon>Papilioninae</taxon>
        <taxon>Iphiclides</taxon>
    </lineage>
</organism>
<dbReference type="EMBL" id="OW152825">
    <property type="protein sequence ID" value="CAH2041371.1"/>
    <property type="molecule type" value="Genomic_DNA"/>
</dbReference>
<sequence>MRTSGRAARRGVPARPVNAAPSPRDVVLSPSAALYQKPSFEPRPETNNPADCLLRRVQTRVYASSPQQCQPISTSYTMHESHIDVAVSGFASANLFKSQKPVVKIACRKRKRKYPPGRARQLLGFGANFEQIRNENTPLRDVGHRVSNKINSKRIPKHTFYQLNKD</sequence>
<name>A0ABN8HU44_9NEOP</name>
<reference evidence="2" key="1">
    <citation type="submission" date="2022-03" db="EMBL/GenBank/DDBJ databases">
        <authorList>
            <person name="Martin H S."/>
        </authorList>
    </citation>
    <scope>NUCLEOTIDE SEQUENCE</scope>
</reference>
<evidence type="ECO:0000313" key="3">
    <source>
        <dbReference type="Proteomes" id="UP000837857"/>
    </source>
</evidence>
<protein>
    <submittedName>
        <fullName evidence="2">Uncharacterized protein</fullName>
    </submittedName>
</protein>
<dbReference type="Proteomes" id="UP000837857">
    <property type="component" value="Chromosome 13"/>
</dbReference>
<proteinExistence type="predicted"/>
<evidence type="ECO:0000313" key="2">
    <source>
        <dbReference type="EMBL" id="CAH2041371.1"/>
    </source>
</evidence>
<accession>A0ABN8HU44</accession>
<feature type="compositionally biased region" description="Low complexity" evidence="1">
    <location>
        <begin position="10"/>
        <end position="21"/>
    </location>
</feature>